<name>A0ABW6A1J2_9BACT</name>
<reference evidence="4" key="1">
    <citation type="journal article" date="2019" name="Int. J. Syst. Evol. Microbiol.">
        <title>The Global Catalogue of Microorganisms (GCM) 10K type strain sequencing project: providing services to taxonomists for standard genome sequencing and annotation.</title>
        <authorList>
            <consortium name="The Broad Institute Genomics Platform"/>
            <consortium name="The Broad Institute Genome Sequencing Center for Infectious Disease"/>
            <person name="Wu L."/>
            <person name="Ma J."/>
        </authorList>
    </citation>
    <scope>NUCLEOTIDE SEQUENCE [LARGE SCALE GENOMIC DNA]</scope>
    <source>
        <strain evidence="4">KCTC 23299</strain>
    </source>
</reference>
<keyword evidence="3" id="KW-0378">Hydrolase</keyword>
<evidence type="ECO:0000313" key="3">
    <source>
        <dbReference type="EMBL" id="MFD2918894.1"/>
    </source>
</evidence>
<evidence type="ECO:0000259" key="2">
    <source>
        <dbReference type="Pfam" id="PF00144"/>
    </source>
</evidence>
<dbReference type="EC" id="3.-.-.-" evidence="3"/>
<dbReference type="Proteomes" id="UP001597511">
    <property type="component" value="Unassembled WGS sequence"/>
</dbReference>
<feature type="chain" id="PRO_5046441088" evidence="1">
    <location>
        <begin position="20"/>
        <end position="415"/>
    </location>
</feature>
<accession>A0ABW6A1J2</accession>
<protein>
    <submittedName>
        <fullName evidence="3">Serine hydrolase domain-containing protein</fullName>
        <ecNumber evidence="3">3.-.-.-</ecNumber>
    </submittedName>
</protein>
<evidence type="ECO:0000313" key="4">
    <source>
        <dbReference type="Proteomes" id="UP001597511"/>
    </source>
</evidence>
<dbReference type="SUPFAM" id="SSF56601">
    <property type="entry name" value="beta-lactamase/transpeptidase-like"/>
    <property type="match status" value="1"/>
</dbReference>
<dbReference type="PANTHER" id="PTHR43283:SF3">
    <property type="entry name" value="BETA-LACTAMASE FAMILY PROTEIN (AFU_ORTHOLOGUE AFUA_5G07500)"/>
    <property type="match status" value="1"/>
</dbReference>
<dbReference type="GO" id="GO:0016787">
    <property type="term" value="F:hydrolase activity"/>
    <property type="evidence" value="ECO:0007669"/>
    <property type="project" value="UniProtKB-KW"/>
</dbReference>
<dbReference type="InterPro" id="IPR012338">
    <property type="entry name" value="Beta-lactam/transpept-like"/>
</dbReference>
<sequence>MNYRVLLMGFVLFMTAASAQTNKLNAALDELTARLIANKEVAGINVLVIKDNKTLYNKATGYADVERRKPLATTDIFRIASQTKAITSVAVMMLWEEGRFLLDEPVSKYIPAFKAPRVIDTFNPSDSSYTTIAANREITIRDLLRHTSGITYPFFSTDPRFNAIYSKAEVPTWIGSEGGSLKEKIGLLARQPLVHQPGKAFTYGLNTDVLGYLVEVVSGMPLDVFFQTRIFKPLGMDDTYFKIPQHKAQRLVPVVEINTSGISRITHPIYEGNSVDYPTKEGVLLSGGAGLSSTTADYAKFLQLLLNRGMYNGKRLIGKKTLELMTTNQLGQEAMANGDAGFRFGLGFSLITQDNQYLHSENSGSFYWGGAFNTHYWVDPEANLIGLVFTQQYLPSSYWDLGTLFKNVIYASLND</sequence>
<evidence type="ECO:0000256" key="1">
    <source>
        <dbReference type="SAM" id="SignalP"/>
    </source>
</evidence>
<dbReference type="Pfam" id="PF00144">
    <property type="entry name" value="Beta-lactamase"/>
    <property type="match status" value="1"/>
</dbReference>
<keyword evidence="1" id="KW-0732">Signal</keyword>
<proteinExistence type="predicted"/>
<feature type="signal peptide" evidence="1">
    <location>
        <begin position="1"/>
        <end position="19"/>
    </location>
</feature>
<feature type="domain" description="Beta-lactamase-related" evidence="2">
    <location>
        <begin position="29"/>
        <end position="394"/>
    </location>
</feature>
<dbReference type="RefSeq" id="WP_386095519.1">
    <property type="nucleotide sequence ID" value="NZ_JBHUOZ010000001.1"/>
</dbReference>
<keyword evidence="4" id="KW-1185">Reference proteome</keyword>
<organism evidence="3 4">
    <name type="scientific">Terrimonas rubra</name>
    <dbReference type="NCBI Taxonomy" id="1035890"/>
    <lineage>
        <taxon>Bacteria</taxon>
        <taxon>Pseudomonadati</taxon>
        <taxon>Bacteroidota</taxon>
        <taxon>Chitinophagia</taxon>
        <taxon>Chitinophagales</taxon>
        <taxon>Chitinophagaceae</taxon>
        <taxon>Terrimonas</taxon>
    </lineage>
</organism>
<dbReference type="InterPro" id="IPR001466">
    <property type="entry name" value="Beta-lactam-related"/>
</dbReference>
<dbReference type="InterPro" id="IPR050789">
    <property type="entry name" value="Diverse_Enzym_Activities"/>
</dbReference>
<dbReference type="EMBL" id="JBHUOZ010000001">
    <property type="protein sequence ID" value="MFD2918894.1"/>
    <property type="molecule type" value="Genomic_DNA"/>
</dbReference>
<comment type="caution">
    <text evidence="3">The sequence shown here is derived from an EMBL/GenBank/DDBJ whole genome shotgun (WGS) entry which is preliminary data.</text>
</comment>
<gene>
    <name evidence="3" type="ORF">ACFS6H_04170</name>
</gene>
<dbReference type="PANTHER" id="PTHR43283">
    <property type="entry name" value="BETA-LACTAMASE-RELATED"/>
    <property type="match status" value="1"/>
</dbReference>
<dbReference type="Gene3D" id="3.40.710.10">
    <property type="entry name" value="DD-peptidase/beta-lactamase superfamily"/>
    <property type="match status" value="1"/>
</dbReference>